<name>A7NGC6_ROSCS</name>
<dbReference type="RefSeq" id="WP_011997917.1">
    <property type="nucleotide sequence ID" value="NC_009767.1"/>
</dbReference>
<keyword evidence="3" id="KW-1185">Reference proteome</keyword>
<dbReference type="Proteomes" id="UP000000263">
    <property type="component" value="Chromosome"/>
</dbReference>
<evidence type="ECO:0000313" key="3">
    <source>
        <dbReference type="Proteomes" id="UP000000263"/>
    </source>
</evidence>
<dbReference type="KEGG" id="rca:Rcas_0381"/>
<dbReference type="InterPro" id="IPR036291">
    <property type="entry name" value="NAD(P)-bd_dom_sf"/>
</dbReference>
<sequence length="281" mass="30145">MLTGRTILITGGSGFLGSALVNTARAQGWNVVATYHSHQPRISGVRWEMLDLRNGAATRTLIEQIAPDVVIHTAYRQEGPDMMAITAGGAGAVAQGAVMVRARLIHLSSDVVFDGERSGRYTEADAPQPVTAYGAAKADAERLVADTHPAALIVRTSLIYGGPKCPGRHEQFVLDVIDGRAEAIFFTDEWRCPIEVGDLAAALLELAVLDRSGILHVAGPDVVSRYEFACLVAHALGRDPMHVRGGPSPKDLRRPRNCALDCRLAQSILTVRIRGAREVLG</sequence>
<protein>
    <submittedName>
        <fullName evidence="2">dTDP-4-dehydrorhamnose reductase</fullName>
    </submittedName>
</protein>
<feature type="domain" description="RmlD-like substrate binding" evidence="1">
    <location>
        <begin position="6"/>
        <end position="278"/>
    </location>
</feature>
<reference evidence="2 3" key="1">
    <citation type="submission" date="2007-08" db="EMBL/GenBank/DDBJ databases">
        <title>Complete sequence of Roseiflexus castenholzii DSM 13941.</title>
        <authorList>
            <consortium name="US DOE Joint Genome Institute"/>
            <person name="Copeland A."/>
            <person name="Lucas S."/>
            <person name="Lapidus A."/>
            <person name="Barry K."/>
            <person name="Glavina del Rio T."/>
            <person name="Dalin E."/>
            <person name="Tice H."/>
            <person name="Pitluck S."/>
            <person name="Thompson L.S."/>
            <person name="Brettin T."/>
            <person name="Bruce D."/>
            <person name="Detter J.C."/>
            <person name="Han C."/>
            <person name="Tapia R."/>
            <person name="Schmutz J."/>
            <person name="Larimer F."/>
            <person name="Land M."/>
            <person name="Hauser L."/>
            <person name="Kyrpides N."/>
            <person name="Mikhailova N."/>
            <person name="Bryant D.A."/>
            <person name="Hanada S."/>
            <person name="Tsukatani Y."/>
            <person name="Richardson P."/>
        </authorList>
    </citation>
    <scope>NUCLEOTIDE SEQUENCE [LARGE SCALE GENOMIC DNA]</scope>
    <source>
        <strain evidence="3">DSM 13941 / HLO8</strain>
    </source>
</reference>
<dbReference type="HOGENOM" id="CLU_045518_2_1_0"/>
<dbReference type="eggNOG" id="COG1091">
    <property type="taxonomic scope" value="Bacteria"/>
</dbReference>
<evidence type="ECO:0000313" key="2">
    <source>
        <dbReference type="EMBL" id="ABU56513.1"/>
    </source>
</evidence>
<organism evidence="2 3">
    <name type="scientific">Roseiflexus castenholzii (strain DSM 13941 / HLO8)</name>
    <dbReference type="NCBI Taxonomy" id="383372"/>
    <lineage>
        <taxon>Bacteria</taxon>
        <taxon>Bacillati</taxon>
        <taxon>Chloroflexota</taxon>
        <taxon>Chloroflexia</taxon>
        <taxon>Chloroflexales</taxon>
        <taxon>Roseiflexineae</taxon>
        <taxon>Roseiflexaceae</taxon>
        <taxon>Roseiflexus</taxon>
    </lineage>
</organism>
<dbReference type="Gene3D" id="3.40.50.720">
    <property type="entry name" value="NAD(P)-binding Rossmann-like Domain"/>
    <property type="match status" value="1"/>
</dbReference>
<gene>
    <name evidence="2" type="ordered locus">Rcas_0381</name>
</gene>
<dbReference type="InterPro" id="IPR029903">
    <property type="entry name" value="RmlD-like-bd"/>
</dbReference>
<dbReference type="Pfam" id="PF04321">
    <property type="entry name" value="RmlD_sub_bind"/>
    <property type="match status" value="1"/>
</dbReference>
<accession>A7NGC6</accession>
<evidence type="ECO:0000259" key="1">
    <source>
        <dbReference type="Pfam" id="PF04321"/>
    </source>
</evidence>
<dbReference type="PANTHER" id="PTHR43242">
    <property type="entry name" value="NAD(P)-BINDING ROSSMANN-FOLD SUPERFAMILY PROTEIN"/>
    <property type="match status" value="1"/>
</dbReference>
<dbReference type="STRING" id="383372.Rcas_0381"/>
<dbReference type="OrthoDB" id="9803892at2"/>
<dbReference type="SUPFAM" id="SSF51735">
    <property type="entry name" value="NAD(P)-binding Rossmann-fold domains"/>
    <property type="match status" value="1"/>
</dbReference>
<dbReference type="EMBL" id="CP000804">
    <property type="protein sequence ID" value="ABU56513.1"/>
    <property type="molecule type" value="Genomic_DNA"/>
</dbReference>
<dbReference type="PANTHER" id="PTHR43242:SF1">
    <property type="entry name" value="NAD(P)-BINDING ROSSMANN-FOLD SUPERFAMILY PROTEIN"/>
    <property type="match status" value="1"/>
</dbReference>
<proteinExistence type="predicted"/>
<dbReference type="AlphaFoldDB" id="A7NGC6"/>